<sequence>MAVGVLPWWQARDVAGAAVRQPLAALVLDLADALGHALAEPLTALTDLPSFDSSAMDGWAVAGRGPWRLRPGLVLAGTRPAPLR</sequence>
<dbReference type="EMBL" id="JBEZAM010000023">
    <property type="protein sequence ID" value="MEU7295122.1"/>
    <property type="molecule type" value="Genomic_DNA"/>
</dbReference>
<feature type="domain" description="MoeA N-terminal and linker" evidence="1">
    <location>
        <begin position="17"/>
        <end position="66"/>
    </location>
</feature>
<gene>
    <name evidence="2" type="ORF">AB0A76_18175</name>
</gene>
<name>A0ABV3CY22_STREX</name>
<dbReference type="Gene3D" id="2.170.190.11">
    <property type="entry name" value="Molybdopterin biosynthesis moea protein, domain 3"/>
    <property type="match status" value="1"/>
</dbReference>
<evidence type="ECO:0000313" key="2">
    <source>
        <dbReference type="EMBL" id="MEU7295122.1"/>
    </source>
</evidence>
<keyword evidence="3" id="KW-1185">Reference proteome</keyword>
<feature type="non-terminal residue" evidence="2">
    <location>
        <position position="84"/>
    </location>
</feature>
<dbReference type="Pfam" id="PF03453">
    <property type="entry name" value="MoeA_N"/>
    <property type="match status" value="1"/>
</dbReference>
<dbReference type="Proteomes" id="UP001551210">
    <property type="component" value="Unassembled WGS sequence"/>
</dbReference>
<comment type="caution">
    <text evidence="2">The sequence shown here is derived from an EMBL/GenBank/DDBJ whole genome shotgun (WGS) entry which is preliminary data.</text>
</comment>
<reference evidence="2 3" key="1">
    <citation type="submission" date="2024-06" db="EMBL/GenBank/DDBJ databases">
        <title>The Natural Products Discovery Center: Release of the First 8490 Sequenced Strains for Exploring Actinobacteria Biosynthetic Diversity.</title>
        <authorList>
            <person name="Kalkreuter E."/>
            <person name="Kautsar S.A."/>
            <person name="Yang D."/>
            <person name="Bader C.D."/>
            <person name="Teijaro C.N."/>
            <person name="Fluegel L."/>
            <person name="Davis C.M."/>
            <person name="Simpson J.R."/>
            <person name="Lauterbach L."/>
            <person name="Steele A.D."/>
            <person name="Gui C."/>
            <person name="Meng S."/>
            <person name="Li G."/>
            <person name="Viehrig K."/>
            <person name="Ye F."/>
            <person name="Su P."/>
            <person name="Kiefer A.F."/>
            <person name="Nichols A."/>
            <person name="Cepeda A.J."/>
            <person name="Yan W."/>
            <person name="Fan B."/>
            <person name="Jiang Y."/>
            <person name="Adhikari A."/>
            <person name="Zheng C.-J."/>
            <person name="Schuster L."/>
            <person name="Cowan T.M."/>
            <person name="Smanski M.J."/>
            <person name="Chevrette M.G."/>
            <person name="De Carvalho L.P.S."/>
            <person name="Shen B."/>
        </authorList>
    </citation>
    <scope>NUCLEOTIDE SEQUENCE [LARGE SCALE GENOMIC DNA]</scope>
    <source>
        <strain evidence="2 3">NPDC045705</strain>
    </source>
</reference>
<dbReference type="InterPro" id="IPR005110">
    <property type="entry name" value="MoeA_linker/N"/>
</dbReference>
<dbReference type="InterPro" id="IPR036135">
    <property type="entry name" value="MoeA_linker/N_sf"/>
</dbReference>
<dbReference type="Gene3D" id="3.90.105.10">
    <property type="entry name" value="Molybdopterin biosynthesis moea protein, domain 2"/>
    <property type="match status" value="1"/>
</dbReference>
<protein>
    <submittedName>
        <fullName evidence="2">Molybdopterin molybdenumtransferase MoeA</fullName>
    </submittedName>
</protein>
<evidence type="ECO:0000313" key="3">
    <source>
        <dbReference type="Proteomes" id="UP001551210"/>
    </source>
</evidence>
<evidence type="ECO:0000259" key="1">
    <source>
        <dbReference type="Pfam" id="PF03453"/>
    </source>
</evidence>
<organism evidence="2 3">
    <name type="scientific">Streptomyces exfoliatus</name>
    <name type="common">Streptomyces hydrogenans</name>
    <dbReference type="NCBI Taxonomy" id="1905"/>
    <lineage>
        <taxon>Bacteria</taxon>
        <taxon>Bacillati</taxon>
        <taxon>Actinomycetota</taxon>
        <taxon>Actinomycetes</taxon>
        <taxon>Kitasatosporales</taxon>
        <taxon>Streptomycetaceae</taxon>
        <taxon>Streptomyces</taxon>
    </lineage>
</organism>
<accession>A0ABV3CY22</accession>
<dbReference type="SUPFAM" id="SSF63882">
    <property type="entry name" value="MoeA N-terminal region -like"/>
    <property type="match status" value="1"/>
</dbReference>
<proteinExistence type="predicted"/>